<evidence type="ECO:0000313" key="1">
    <source>
        <dbReference type="EMBL" id="VEB44373.1"/>
    </source>
</evidence>
<evidence type="ECO:0000313" key="2">
    <source>
        <dbReference type="Proteomes" id="UP000275777"/>
    </source>
</evidence>
<dbReference type="EMBL" id="LR134182">
    <property type="protein sequence ID" value="VEB44373.1"/>
    <property type="molecule type" value="Genomic_DNA"/>
</dbReference>
<organism evidence="1 2">
    <name type="scientific">Chromobacterium violaceum</name>
    <dbReference type="NCBI Taxonomy" id="536"/>
    <lineage>
        <taxon>Bacteria</taxon>
        <taxon>Pseudomonadati</taxon>
        <taxon>Pseudomonadota</taxon>
        <taxon>Betaproteobacteria</taxon>
        <taxon>Neisseriales</taxon>
        <taxon>Chromobacteriaceae</taxon>
        <taxon>Chromobacterium</taxon>
    </lineage>
</organism>
<reference evidence="1 2" key="1">
    <citation type="submission" date="2018-12" db="EMBL/GenBank/DDBJ databases">
        <authorList>
            <consortium name="Pathogen Informatics"/>
        </authorList>
    </citation>
    <scope>NUCLEOTIDE SEQUENCE [LARGE SCALE GENOMIC DNA]</scope>
    <source>
        <strain evidence="1 2">NCTC9695</strain>
    </source>
</reference>
<accession>A0A3S5DLS4</accession>
<protein>
    <submittedName>
        <fullName evidence="1">Uncharacterized protein</fullName>
    </submittedName>
</protein>
<gene>
    <name evidence="1" type="ORF">NCTC9695_04863</name>
</gene>
<dbReference type="AlphaFoldDB" id="A0A3S5DLS4"/>
<name>A0A3S5DLS4_CHRVL</name>
<dbReference type="Proteomes" id="UP000275777">
    <property type="component" value="Chromosome"/>
</dbReference>
<sequence>MEKTHISRLETAREVLLTEAAALSTLAERLNGEFLDAVEAILACRAA</sequence>
<proteinExistence type="predicted"/>